<organism evidence="9 10">
    <name type="scientific">Lactobacillus kalixensis DSM 16043</name>
    <dbReference type="NCBI Taxonomy" id="1423763"/>
    <lineage>
        <taxon>Bacteria</taxon>
        <taxon>Bacillati</taxon>
        <taxon>Bacillota</taxon>
        <taxon>Bacilli</taxon>
        <taxon>Lactobacillales</taxon>
        <taxon>Lactobacillaceae</taxon>
        <taxon>Lactobacillus</taxon>
    </lineage>
</organism>
<dbReference type="InterPro" id="IPR003760">
    <property type="entry name" value="PnrA-like"/>
</dbReference>
<dbReference type="OrthoDB" id="9784230at2"/>
<dbReference type="Proteomes" id="UP000051036">
    <property type="component" value="Unassembled WGS sequence"/>
</dbReference>
<feature type="chain" id="PRO_5038770635" description="ABC transporter substrate-binding protein PnrA-like domain-containing protein" evidence="7">
    <location>
        <begin position="24"/>
        <end position="362"/>
    </location>
</feature>
<dbReference type="InterPro" id="IPR028082">
    <property type="entry name" value="Peripla_BP_I"/>
</dbReference>
<feature type="domain" description="ABC transporter substrate-binding protein PnrA-like" evidence="8">
    <location>
        <begin position="45"/>
        <end position="356"/>
    </location>
</feature>
<evidence type="ECO:0000256" key="5">
    <source>
        <dbReference type="ARBA" id="ARBA00023136"/>
    </source>
</evidence>
<dbReference type="InterPro" id="IPR050957">
    <property type="entry name" value="BMP_lipoprotein"/>
</dbReference>
<evidence type="ECO:0000259" key="8">
    <source>
        <dbReference type="Pfam" id="PF02608"/>
    </source>
</evidence>
<evidence type="ECO:0000313" key="9">
    <source>
        <dbReference type="EMBL" id="KRL90171.1"/>
    </source>
</evidence>
<name>A0A0R1UL36_9LACO</name>
<proteinExistence type="inferred from homology"/>
<evidence type="ECO:0000256" key="3">
    <source>
        <dbReference type="ARBA" id="ARBA00022475"/>
    </source>
</evidence>
<dbReference type="AlphaFoldDB" id="A0A0R1UL36"/>
<evidence type="ECO:0000256" key="6">
    <source>
        <dbReference type="ARBA" id="ARBA00023288"/>
    </source>
</evidence>
<sequence>MNSKFKKILSISAVVTMAGLALTACSGKKQGGAATNSDSKHGVALITDENGVDDHSFNQAAWAGFKAYGKEHGLKQGKGGYQYFQSSNASDFAPNFDQAASAGYQTIFGVGYQLQQAVQTAAKKNPKKNFVIIDSVIKGQKNVASVTFESNEASYLGGLAAAYSTKTNKVGFIGGAKSSIIDLFEAGFKQGVADGAKQLNKKISVQTQYIGNFTSTDKAKSIAQSMYANKADIIYQAAGNAGNGVFQEAKDYNQTRPVNKKVWVIGVDVDQANLGNYTAKGGKKSNFTLTSVLKGLNVATKNISNDAYNGKFPGGKHLVYSLKGNGVSITRGNLDSKAWAAIQKARTQIIDGKIKVATAPSK</sequence>
<dbReference type="STRING" id="1423763.FC46_GL000357"/>
<keyword evidence="4 7" id="KW-0732">Signal</keyword>
<dbReference type="PATRIC" id="fig|1423763.3.peg.362"/>
<keyword evidence="6" id="KW-0449">Lipoprotein</keyword>
<dbReference type="CDD" id="cd06354">
    <property type="entry name" value="PBP1_PrnA-like"/>
    <property type="match status" value="1"/>
</dbReference>
<evidence type="ECO:0000256" key="2">
    <source>
        <dbReference type="ARBA" id="ARBA00008610"/>
    </source>
</evidence>
<dbReference type="PANTHER" id="PTHR34296">
    <property type="entry name" value="TRANSCRIPTIONAL ACTIVATOR PROTEIN MED"/>
    <property type="match status" value="1"/>
</dbReference>
<comment type="similarity">
    <text evidence="2">Belongs to the BMP lipoprotein family.</text>
</comment>
<dbReference type="Pfam" id="PF02608">
    <property type="entry name" value="Bmp"/>
    <property type="match status" value="1"/>
</dbReference>
<feature type="signal peptide" evidence="7">
    <location>
        <begin position="1"/>
        <end position="23"/>
    </location>
</feature>
<evidence type="ECO:0000313" key="10">
    <source>
        <dbReference type="Proteomes" id="UP000051036"/>
    </source>
</evidence>
<gene>
    <name evidence="9" type="ORF">FC46_GL000357</name>
</gene>
<reference evidence="9 10" key="1">
    <citation type="journal article" date="2015" name="Genome Announc.">
        <title>Expanding the biotechnology potential of lactobacilli through comparative genomics of 213 strains and associated genera.</title>
        <authorList>
            <person name="Sun Z."/>
            <person name="Harris H.M."/>
            <person name="McCann A."/>
            <person name="Guo C."/>
            <person name="Argimon S."/>
            <person name="Zhang W."/>
            <person name="Yang X."/>
            <person name="Jeffery I.B."/>
            <person name="Cooney J.C."/>
            <person name="Kagawa T.F."/>
            <person name="Liu W."/>
            <person name="Song Y."/>
            <person name="Salvetti E."/>
            <person name="Wrobel A."/>
            <person name="Rasinkangas P."/>
            <person name="Parkhill J."/>
            <person name="Rea M.C."/>
            <person name="O'Sullivan O."/>
            <person name="Ritari J."/>
            <person name="Douillard F.P."/>
            <person name="Paul Ross R."/>
            <person name="Yang R."/>
            <person name="Briner A.E."/>
            <person name="Felis G.E."/>
            <person name="de Vos W.M."/>
            <person name="Barrangou R."/>
            <person name="Klaenhammer T.R."/>
            <person name="Caufield P.W."/>
            <person name="Cui Y."/>
            <person name="Zhang H."/>
            <person name="O'Toole P.W."/>
        </authorList>
    </citation>
    <scope>NUCLEOTIDE SEQUENCE [LARGE SCALE GENOMIC DNA]</scope>
    <source>
        <strain evidence="9 10">DSM 16043</strain>
    </source>
</reference>
<comment type="caution">
    <text evidence="9">The sequence shown here is derived from an EMBL/GenBank/DDBJ whole genome shotgun (WGS) entry which is preliminary data.</text>
</comment>
<dbReference type="SUPFAM" id="SSF53822">
    <property type="entry name" value="Periplasmic binding protein-like I"/>
    <property type="match status" value="1"/>
</dbReference>
<evidence type="ECO:0000256" key="7">
    <source>
        <dbReference type="SAM" id="SignalP"/>
    </source>
</evidence>
<dbReference type="GO" id="GO:0005886">
    <property type="term" value="C:plasma membrane"/>
    <property type="evidence" value="ECO:0007669"/>
    <property type="project" value="UniProtKB-SubCell"/>
</dbReference>
<keyword evidence="5" id="KW-0472">Membrane</keyword>
<dbReference type="RefSeq" id="WP_057798589.1">
    <property type="nucleotide sequence ID" value="NZ_AZFM01000014.1"/>
</dbReference>
<keyword evidence="3" id="KW-1003">Cell membrane</keyword>
<keyword evidence="10" id="KW-1185">Reference proteome</keyword>
<dbReference type="PROSITE" id="PS51257">
    <property type="entry name" value="PROKAR_LIPOPROTEIN"/>
    <property type="match status" value="1"/>
</dbReference>
<evidence type="ECO:0000256" key="4">
    <source>
        <dbReference type="ARBA" id="ARBA00022729"/>
    </source>
</evidence>
<accession>A0A0R1UL36</accession>
<protein>
    <recommendedName>
        <fullName evidence="8">ABC transporter substrate-binding protein PnrA-like domain-containing protein</fullName>
    </recommendedName>
</protein>
<comment type="subcellular location">
    <subcellularLocation>
        <location evidence="1">Cell membrane</location>
        <topology evidence="1">Lipid-anchor</topology>
    </subcellularLocation>
</comment>
<dbReference type="Gene3D" id="3.40.50.2300">
    <property type="match status" value="2"/>
</dbReference>
<evidence type="ECO:0000256" key="1">
    <source>
        <dbReference type="ARBA" id="ARBA00004193"/>
    </source>
</evidence>
<dbReference type="EMBL" id="AZFM01000014">
    <property type="protein sequence ID" value="KRL90171.1"/>
    <property type="molecule type" value="Genomic_DNA"/>
</dbReference>
<dbReference type="PANTHER" id="PTHR34296:SF2">
    <property type="entry name" value="ABC TRANSPORTER GUANOSINE-BINDING PROTEIN NUPN"/>
    <property type="match status" value="1"/>
</dbReference>